<proteinExistence type="predicted"/>
<dbReference type="Gene3D" id="3.90.1720.10">
    <property type="entry name" value="endopeptidase domain like (from Nostoc punctiforme)"/>
    <property type="match status" value="1"/>
</dbReference>
<dbReference type="EMBL" id="JBHRVA010000001">
    <property type="protein sequence ID" value="MFC3301161.1"/>
    <property type="molecule type" value="Genomic_DNA"/>
</dbReference>
<evidence type="ECO:0000313" key="2">
    <source>
        <dbReference type="EMBL" id="MFC3301161.1"/>
    </source>
</evidence>
<feature type="region of interest" description="Disordered" evidence="1">
    <location>
        <begin position="345"/>
        <end position="371"/>
    </location>
</feature>
<gene>
    <name evidence="2" type="ORF">ACFONP_00265</name>
</gene>
<dbReference type="RefSeq" id="WP_189577185.1">
    <property type="nucleotide sequence ID" value="NZ_BMXU01000004.1"/>
</dbReference>
<keyword evidence="3" id="KW-1185">Reference proteome</keyword>
<evidence type="ECO:0000256" key="1">
    <source>
        <dbReference type="SAM" id="MobiDB-lite"/>
    </source>
</evidence>
<reference evidence="3" key="1">
    <citation type="journal article" date="2019" name="Int. J. Syst. Evol. Microbiol.">
        <title>The Global Catalogue of Microorganisms (GCM) 10K type strain sequencing project: providing services to taxonomists for standard genome sequencing and annotation.</title>
        <authorList>
            <consortium name="The Broad Institute Genomics Platform"/>
            <consortium name="The Broad Institute Genome Sequencing Center for Infectious Disease"/>
            <person name="Wu L."/>
            <person name="Ma J."/>
        </authorList>
    </citation>
    <scope>NUCLEOTIDE SEQUENCE [LARGE SCALE GENOMIC DNA]</scope>
    <source>
        <strain evidence="3">KCTC 22245</strain>
    </source>
</reference>
<comment type="caution">
    <text evidence="2">The sequence shown here is derived from an EMBL/GenBank/DDBJ whole genome shotgun (WGS) entry which is preliminary data.</text>
</comment>
<feature type="compositionally biased region" description="Low complexity" evidence="1">
    <location>
        <begin position="353"/>
        <end position="366"/>
    </location>
</feature>
<organism evidence="2 3">
    <name type="scientific">Parvularcula lutaonensis</name>
    <dbReference type="NCBI Taxonomy" id="491923"/>
    <lineage>
        <taxon>Bacteria</taxon>
        <taxon>Pseudomonadati</taxon>
        <taxon>Pseudomonadota</taxon>
        <taxon>Alphaproteobacteria</taxon>
        <taxon>Parvularculales</taxon>
        <taxon>Parvularculaceae</taxon>
        <taxon>Parvularcula</taxon>
    </lineage>
</organism>
<name>A0ABV7M9Y6_9PROT</name>
<accession>A0ABV7M9Y6</accession>
<dbReference type="Proteomes" id="UP001595607">
    <property type="component" value="Unassembled WGS sequence"/>
</dbReference>
<protein>
    <recommendedName>
        <fullName evidence="4">NlpC/P60 domain-containing protein</fullName>
    </recommendedName>
</protein>
<evidence type="ECO:0000313" key="3">
    <source>
        <dbReference type="Proteomes" id="UP001595607"/>
    </source>
</evidence>
<sequence>MRIVGFFVPVIAALAYFTILFNEFSDVRSFPTNLSQDSTTDAFLVVDVGLLKADEGVVCPLGLDIARNGQSVIFDSAGDRVASFGLNRSTPVGLRELELRNGEIATAFAAIGSGAFVATQYETGQPGRLIYVDAGAVSAPKPSWTQAEPKFKLLGVDAGALATGSTGSAFLRIADFEPSIERQILSNGFISISDERGRFVSVDWESDSAYGLALTTTFDDDASRQSFFVSDHKIESLRGLGLDTRGRAYLLVTETVPHPTEIRLEQTVIRLDQSSDKGIAFFFVPRSPLCTPTQNVAISADGDVFSLQLLRDEVVITKLHVKPAWYSNIRWGARWLPNRFGRSGSHSPRKVAEQATAESQAQSIAEPPAEFSEIEGRSIAPDIQAVPETERLESSRRRIAAMKSLLRESFVRQSTQQGVTRRDVIANACTYLHLPWKMPERSYSPSTDFCFDSRAFSDKCEDSDRCSLPYWSRPKRFKSYTDELLVSLPYAWAGADWPWEFIDKIEAGRPAGDVCTEMIIRERTNSINDVYSAGLDCSGFVQRAWGWEGVRYSTRSLGSIADPIDKEALRPGDVLNKPGSHVRMFLRWTSPSTIEFIESSTFCGGICRRTLPWDTFDGYIPMRPRHLIPDEAITSGEVDELCSAPAAMFREFAESNR</sequence>
<evidence type="ECO:0008006" key="4">
    <source>
        <dbReference type="Google" id="ProtNLM"/>
    </source>
</evidence>